<evidence type="ECO:0000256" key="4">
    <source>
        <dbReference type="ARBA" id="ARBA00013244"/>
    </source>
</evidence>
<evidence type="ECO:0000259" key="12">
    <source>
        <dbReference type="Pfam" id="PF03007"/>
    </source>
</evidence>
<dbReference type="EMBL" id="RCZG01000019">
    <property type="protein sequence ID" value="TPG28137.1"/>
    <property type="molecule type" value="Genomic_DNA"/>
</dbReference>
<dbReference type="Pfam" id="PF03007">
    <property type="entry name" value="WS_DGAT_cat"/>
    <property type="match status" value="1"/>
</dbReference>
<name>A0A502DS27_9MYCO</name>
<keyword evidence="6 11" id="KW-0808">Transferase</keyword>
<sequence length="475" mass="51258">MVGLRRVRRSLVEHLTVLDASFLEAEDSDPHVSLAIGAISVMEGPLPDEDALASALRKRMLTIPRCRQMLRTYPFDVGAPEWVEDANLDLAHHLRRAAVAEPGDDHALFRLVGYIMERRLDRDHPMWECWVIEGLADNQWAILIKLHHCMADGIAAMQVISAMSDDGGGDTFASQIRAATEPDRARIALPRLTLDPLAWIQGAWHASNAVANVSARAIDVAVGVVRGVVRPAAASSFIGSVNTMRRYSAARVSLDDVTQVCHAYDVTINDVALAAITDSYRAALIRRGEQPKPNSVRTLVPVSVRSNDAVGQAHNLVSAMLVYLPVDEADPVKRLTIVHTRLSKAKGSGQRQAASLIATGADYLPFAVSARVVRALARLPQRSVVTVTTNVPGARQPVRVLGRKVLRVLPIAPIALQVRIGIAISSYASDLSFGITADYDTAPDVDQLAEGIESGLAHLVASSKRPPRSSVGTEG</sequence>
<keyword evidence="8 11" id="KW-0443">Lipid metabolism</keyword>
<evidence type="ECO:0000256" key="2">
    <source>
        <dbReference type="ARBA" id="ARBA00005189"/>
    </source>
</evidence>
<evidence type="ECO:0000256" key="7">
    <source>
        <dbReference type="ARBA" id="ARBA00022798"/>
    </source>
</evidence>
<evidence type="ECO:0000256" key="8">
    <source>
        <dbReference type="ARBA" id="ARBA00023098"/>
    </source>
</evidence>
<dbReference type="GO" id="GO:0019432">
    <property type="term" value="P:triglyceride biosynthetic process"/>
    <property type="evidence" value="ECO:0007669"/>
    <property type="project" value="UniProtKB-UniPathway"/>
</dbReference>
<dbReference type="GO" id="GO:0071731">
    <property type="term" value="P:response to nitric oxide"/>
    <property type="evidence" value="ECO:0007669"/>
    <property type="project" value="TreeGrafter"/>
</dbReference>
<evidence type="ECO:0000256" key="9">
    <source>
        <dbReference type="ARBA" id="ARBA00023315"/>
    </source>
</evidence>
<dbReference type="AlphaFoldDB" id="A0A502DS27"/>
<dbReference type="InterPro" id="IPR045034">
    <property type="entry name" value="O-acyltransferase_WSD1-like"/>
</dbReference>
<dbReference type="InterPro" id="IPR004255">
    <property type="entry name" value="O-acyltransferase_WSD1_N"/>
</dbReference>
<comment type="similarity">
    <text evidence="3 11">Belongs to the long-chain O-acyltransferase family.</text>
</comment>
<reference evidence="14 15" key="1">
    <citation type="journal article" date="2019" name="Environ. Microbiol.">
        <title>Species interactions and distinct microbial communities in high Arctic permafrost affected cryosols are associated with the CH4 and CO2 gas fluxes.</title>
        <authorList>
            <person name="Altshuler I."/>
            <person name="Hamel J."/>
            <person name="Turney S."/>
            <person name="Magnuson E."/>
            <person name="Levesque R."/>
            <person name="Greer C."/>
            <person name="Whyte L.G."/>
        </authorList>
    </citation>
    <scope>NUCLEOTIDE SEQUENCE [LARGE SCALE GENOMIC DNA]</scope>
    <source>
        <strain evidence="14 15">S5.20</strain>
    </source>
</reference>
<evidence type="ECO:0000313" key="14">
    <source>
        <dbReference type="EMBL" id="TPG28137.1"/>
    </source>
</evidence>
<dbReference type="GO" id="GO:0001666">
    <property type="term" value="P:response to hypoxia"/>
    <property type="evidence" value="ECO:0007669"/>
    <property type="project" value="TreeGrafter"/>
</dbReference>
<evidence type="ECO:0000256" key="6">
    <source>
        <dbReference type="ARBA" id="ARBA00022679"/>
    </source>
</evidence>
<accession>A0A502DS27</accession>
<keyword evidence="15" id="KW-1185">Reference proteome</keyword>
<proteinExistence type="inferred from homology"/>
<dbReference type="GO" id="GO:0006071">
    <property type="term" value="P:glycerol metabolic process"/>
    <property type="evidence" value="ECO:0007669"/>
    <property type="project" value="UniProtKB-KW"/>
</dbReference>
<protein>
    <recommendedName>
        <fullName evidence="4 11">Diacylglycerol O-acyltransferase</fullName>
        <ecNumber evidence="4 11">2.3.1.20</ecNumber>
    </recommendedName>
</protein>
<organism evidence="14 15">
    <name type="scientific">Mycolicibacterium hodleri</name>
    <dbReference type="NCBI Taxonomy" id="49897"/>
    <lineage>
        <taxon>Bacteria</taxon>
        <taxon>Bacillati</taxon>
        <taxon>Actinomycetota</taxon>
        <taxon>Actinomycetes</taxon>
        <taxon>Mycobacteriales</taxon>
        <taxon>Mycobacteriaceae</taxon>
        <taxon>Mycolicibacterium</taxon>
    </lineage>
</organism>
<dbReference type="GO" id="GO:0004144">
    <property type="term" value="F:diacylglycerol O-acyltransferase activity"/>
    <property type="evidence" value="ECO:0007669"/>
    <property type="project" value="UniProtKB-EC"/>
</dbReference>
<comment type="pathway">
    <text evidence="1 11">Glycerolipid metabolism; triacylglycerol biosynthesis.</text>
</comment>
<dbReference type="PANTHER" id="PTHR31650">
    <property type="entry name" value="O-ACYLTRANSFERASE (WSD1-LIKE) FAMILY PROTEIN"/>
    <property type="match status" value="1"/>
</dbReference>
<dbReference type="GO" id="GO:0051701">
    <property type="term" value="P:biological process involved in interaction with host"/>
    <property type="evidence" value="ECO:0007669"/>
    <property type="project" value="TreeGrafter"/>
</dbReference>
<feature type="domain" description="O-acyltransferase WSD1-like N-terminal" evidence="12">
    <location>
        <begin position="15"/>
        <end position="272"/>
    </location>
</feature>
<dbReference type="OrthoDB" id="9810950at2"/>
<gene>
    <name evidence="14" type="ORF">EAH80_27795</name>
</gene>
<dbReference type="PANTHER" id="PTHR31650:SF1">
    <property type="entry name" value="WAX ESTER SYNTHASE_DIACYLGLYCEROL ACYLTRANSFERASE 4-RELATED"/>
    <property type="match status" value="1"/>
</dbReference>
<evidence type="ECO:0000256" key="1">
    <source>
        <dbReference type="ARBA" id="ARBA00004771"/>
    </source>
</evidence>
<feature type="domain" description="O-acyltransferase WSD1 C-terminal" evidence="13">
    <location>
        <begin position="315"/>
        <end position="458"/>
    </location>
</feature>
<evidence type="ECO:0000313" key="15">
    <source>
        <dbReference type="Proteomes" id="UP000320095"/>
    </source>
</evidence>
<comment type="caution">
    <text evidence="14">The sequence shown here is derived from an EMBL/GenBank/DDBJ whole genome shotgun (WGS) entry which is preliminary data.</text>
</comment>
<keyword evidence="9 11" id="KW-0012">Acyltransferase</keyword>
<dbReference type="Proteomes" id="UP000320095">
    <property type="component" value="Unassembled WGS sequence"/>
</dbReference>
<dbReference type="UniPathway" id="UPA00282"/>
<dbReference type="Pfam" id="PF06974">
    <property type="entry name" value="WS_DGAT_C"/>
    <property type="match status" value="1"/>
</dbReference>
<keyword evidence="7 11" id="KW-0319">Glycerol metabolism</keyword>
<evidence type="ECO:0000259" key="13">
    <source>
        <dbReference type="Pfam" id="PF06974"/>
    </source>
</evidence>
<evidence type="ECO:0000256" key="10">
    <source>
        <dbReference type="ARBA" id="ARBA00048109"/>
    </source>
</evidence>
<evidence type="ECO:0000256" key="5">
    <source>
        <dbReference type="ARBA" id="ARBA00022516"/>
    </source>
</evidence>
<comment type="pathway">
    <text evidence="2">Lipid metabolism.</text>
</comment>
<dbReference type="EC" id="2.3.1.20" evidence="4 11"/>
<dbReference type="NCBIfam" id="TIGR02946">
    <property type="entry name" value="acyl_WS_DGAT"/>
    <property type="match status" value="1"/>
</dbReference>
<comment type="catalytic activity">
    <reaction evidence="10 11">
        <text>an acyl-CoA + a 1,2-diacyl-sn-glycerol = a triacyl-sn-glycerol + CoA</text>
        <dbReference type="Rhea" id="RHEA:10868"/>
        <dbReference type="ChEBI" id="CHEBI:17815"/>
        <dbReference type="ChEBI" id="CHEBI:57287"/>
        <dbReference type="ChEBI" id="CHEBI:58342"/>
        <dbReference type="ChEBI" id="CHEBI:64615"/>
        <dbReference type="EC" id="2.3.1.20"/>
    </reaction>
</comment>
<dbReference type="SUPFAM" id="SSF52777">
    <property type="entry name" value="CoA-dependent acyltransferases"/>
    <property type="match status" value="1"/>
</dbReference>
<evidence type="ECO:0000256" key="3">
    <source>
        <dbReference type="ARBA" id="ARBA00009587"/>
    </source>
</evidence>
<dbReference type="InterPro" id="IPR009721">
    <property type="entry name" value="O-acyltransferase_WSD1_C"/>
</dbReference>
<keyword evidence="5 11" id="KW-0444">Lipid biosynthesis</keyword>
<dbReference type="GO" id="GO:0005886">
    <property type="term" value="C:plasma membrane"/>
    <property type="evidence" value="ECO:0007669"/>
    <property type="project" value="TreeGrafter"/>
</dbReference>
<dbReference type="InterPro" id="IPR014292">
    <property type="entry name" value="Acyl_transf_WS/DGAT"/>
</dbReference>
<evidence type="ECO:0000256" key="11">
    <source>
        <dbReference type="RuleBase" id="RU361241"/>
    </source>
</evidence>